<dbReference type="InterPro" id="IPR036390">
    <property type="entry name" value="WH_DNA-bd_sf"/>
</dbReference>
<gene>
    <name evidence="5" type="ORF">MMF94_30775</name>
</gene>
<dbReference type="Gene3D" id="1.20.120.530">
    <property type="entry name" value="GntR ligand-binding domain-like"/>
    <property type="match status" value="1"/>
</dbReference>
<dbReference type="RefSeq" id="WP_241040914.1">
    <property type="nucleotide sequence ID" value="NZ_BAAAJF010000028.1"/>
</dbReference>
<dbReference type="PRINTS" id="PR00035">
    <property type="entry name" value="HTHGNTR"/>
</dbReference>
<feature type="domain" description="HTH gntR-type" evidence="4">
    <location>
        <begin position="13"/>
        <end position="85"/>
    </location>
</feature>
<dbReference type="SUPFAM" id="SSF48008">
    <property type="entry name" value="GntR ligand-binding domain-like"/>
    <property type="match status" value="1"/>
</dbReference>
<dbReference type="InterPro" id="IPR008920">
    <property type="entry name" value="TF_FadR/GntR_C"/>
</dbReference>
<keyword evidence="6" id="KW-1185">Reference proteome</keyword>
<dbReference type="Pfam" id="PF00392">
    <property type="entry name" value="GntR"/>
    <property type="match status" value="1"/>
</dbReference>
<protein>
    <submittedName>
        <fullName evidence="5">FadR family transcriptional regulator</fullName>
    </submittedName>
</protein>
<evidence type="ECO:0000256" key="1">
    <source>
        <dbReference type="ARBA" id="ARBA00023015"/>
    </source>
</evidence>
<keyword evidence="1" id="KW-0805">Transcription regulation</keyword>
<proteinExistence type="predicted"/>
<sequence length="253" mass="27363">MTAETGWERVRRLRNHEQVLAQIQDKILDGELRIGAKLPSERELVEILGVSRTSVREALRALEAMGVIDAQAGSGRDSGSVVSGRSSEALGNLLRLHVALAEISLGELIEIRVQLEGPAAAGAAQHSTADDIARLRELNEGMRARSLPSDQFNELDAEFHVSIAKTSGNALAATLMQALRAAVKSEMVAAFTLLDDWRAVADQLVDEHEGIIAAIEARDRVRAARLVEEHIRRFYEEHVARGDRAAAPGTGAG</sequence>
<dbReference type="Gene3D" id="1.10.10.10">
    <property type="entry name" value="Winged helix-like DNA-binding domain superfamily/Winged helix DNA-binding domain"/>
    <property type="match status" value="1"/>
</dbReference>
<evidence type="ECO:0000256" key="3">
    <source>
        <dbReference type="ARBA" id="ARBA00023163"/>
    </source>
</evidence>
<dbReference type="InterPro" id="IPR011711">
    <property type="entry name" value="GntR_C"/>
</dbReference>
<reference evidence="5 6" key="1">
    <citation type="submission" date="2022-03" db="EMBL/GenBank/DDBJ databases">
        <title>Pseudonocardia alaer sp. nov., a novel actinomycete isolated from reed forest soil.</title>
        <authorList>
            <person name="Wang L."/>
        </authorList>
    </citation>
    <scope>NUCLEOTIDE SEQUENCE [LARGE SCALE GENOMIC DNA]</scope>
    <source>
        <strain evidence="5 6">Y-16303</strain>
    </source>
</reference>
<dbReference type="CDD" id="cd07377">
    <property type="entry name" value="WHTH_GntR"/>
    <property type="match status" value="1"/>
</dbReference>
<dbReference type="InterPro" id="IPR036388">
    <property type="entry name" value="WH-like_DNA-bd_sf"/>
</dbReference>
<accession>A0ABS9TPD9</accession>
<dbReference type="InterPro" id="IPR000524">
    <property type="entry name" value="Tscrpt_reg_HTH_GntR"/>
</dbReference>
<evidence type="ECO:0000259" key="4">
    <source>
        <dbReference type="PROSITE" id="PS50949"/>
    </source>
</evidence>
<dbReference type="EMBL" id="JAKXMK010000030">
    <property type="protein sequence ID" value="MCH6170106.1"/>
    <property type="molecule type" value="Genomic_DNA"/>
</dbReference>
<evidence type="ECO:0000313" key="6">
    <source>
        <dbReference type="Proteomes" id="UP001299970"/>
    </source>
</evidence>
<evidence type="ECO:0000256" key="2">
    <source>
        <dbReference type="ARBA" id="ARBA00023125"/>
    </source>
</evidence>
<comment type="caution">
    <text evidence="5">The sequence shown here is derived from an EMBL/GenBank/DDBJ whole genome shotgun (WGS) entry which is preliminary data.</text>
</comment>
<dbReference type="PANTHER" id="PTHR43537:SF5">
    <property type="entry name" value="UXU OPERON TRANSCRIPTIONAL REGULATOR"/>
    <property type="match status" value="1"/>
</dbReference>
<dbReference type="PROSITE" id="PS50949">
    <property type="entry name" value="HTH_GNTR"/>
    <property type="match status" value="1"/>
</dbReference>
<keyword evidence="2" id="KW-0238">DNA-binding</keyword>
<name>A0ABS9TPD9_9PSEU</name>
<evidence type="ECO:0000313" key="5">
    <source>
        <dbReference type="EMBL" id="MCH6170106.1"/>
    </source>
</evidence>
<organism evidence="5 6">
    <name type="scientific">Pseudonocardia alaniniphila</name>
    <dbReference type="NCBI Taxonomy" id="75291"/>
    <lineage>
        <taxon>Bacteria</taxon>
        <taxon>Bacillati</taxon>
        <taxon>Actinomycetota</taxon>
        <taxon>Actinomycetes</taxon>
        <taxon>Pseudonocardiales</taxon>
        <taxon>Pseudonocardiaceae</taxon>
        <taxon>Pseudonocardia</taxon>
    </lineage>
</organism>
<dbReference type="SUPFAM" id="SSF46785">
    <property type="entry name" value="Winged helix' DNA-binding domain"/>
    <property type="match status" value="1"/>
</dbReference>
<dbReference type="PANTHER" id="PTHR43537">
    <property type="entry name" value="TRANSCRIPTIONAL REGULATOR, GNTR FAMILY"/>
    <property type="match status" value="1"/>
</dbReference>
<dbReference type="Proteomes" id="UP001299970">
    <property type="component" value="Unassembled WGS sequence"/>
</dbReference>
<dbReference type="SMART" id="SM00895">
    <property type="entry name" value="FCD"/>
    <property type="match status" value="1"/>
</dbReference>
<keyword evidence="3" id="KW-0804">Transcription</keyword>
<dbReference type="Pfam" id="PF07729">
    <property type="entry name" value="FCD"/>
    <property type="match status" value="1"/>
</dbReference>
<dbReference type="SMART" id="SM00345">
    <property type="entry name" value="HTH_GNTR"/>
    <property type="match status" value="1"/>
</dbReference>